<sequence>MLALMQDQGFDPYIMSFPTTSMGASTMSDLSGGR</sequence>
<protein>
    <submittedName>
        <fullName evidence="1">Uncharacterized protein</fullName>
    </submittedName>
</protein>
<evidence type="ECO:0000313" key="1">
    <source>
        <dbReference type="EMBL" id="JAD99537.1"/>
    </source>
</evidence>
<dbReference type="EMBL" id="GBRH01198358">
    <property type="protein sequence ID" value="JAD99537.1"/>
    <property type="molecule type" value="Transcribed_RNA"/>
</dbReference>
<accession>A0A0A9EU45</accession>
<proteinExistence type="predicted"/>
<name>A0A0A9EU45_ARUDO</name>
<organism evidence="1">
    <name type="scientific">Arundo donax</name>
    <name type="common">Giant reed</name>
    <name type="synonym">Donax arundinaceus</name>
    <dbReference type="NCBI Taxonomy" id="35708"/>
    <lineage>
        <taxon>Eukaryota</taxon>
        <taxon>Viridiplantae</taxon>
        <taxon>Streptophyta</taxon>
        <taxon>Embryophyta</taxon>
        <taxon>Tracheophyta</taxon>
        <taxon>Spermatophyta</taxon>
        <taxon>Magnoliopsida</taxon>
        <taxon>Liliopsida</taxon>
        <taxon>Poales</taxon>
        <taxon>Poaceae</taxon>
        <taxon>PACMAD clade</taxon>
        <taxon>Arundinoideae</taxon>
        <taxon>Arundineae</taxon>
        <taxon>Arundo</taxon>
    </lineage>
</organism>
<dbReference type="AlphaFoldDB" id="A0A0A9EU45"/>
<reference evidence="1" key="2">
    <citation type="journal article" date="2015" name="Data Brief">
        <title>Shoot transcriptome of the giant reed, Arundo donax.</title>
        <authorList>
            <person name="Barrero R.A."/>
            <person name="Guerrero F.D."/>
            <person name="Moolhuijzen P."/>
            <person name="Goolsby J.A."/>
            <person name="Tidwell J."/>
            <person name="Bellgard S.E."/>
            <person name="Bellgard M.I."/>
        </authorList>
    </citation>
    <scope>NUCLEOTIDE SEQUENCE</scope>
    <source>
        <tissue evidence="1">Shoot tissue taken approximately 20 cm above the soil surface</tissue>
    </source>
</reference>
<reference evidence="1" key="1">
    <citation type="submission" date="2014-09" db="EMBL/GenBank/DDBJ databases">
        <authorList>
            <person name="Magalhaes I.L.F."/>
            <person name="Oliveira U."/>
            <person name="Santos F.R."/>
            <person name="Vidigal T.H.D.A."/>
            <person name="Brescovit A.D."/>
            <person name="Santos A.J."/>
        </authorList>
    </citation>
    <scope>NUCLEOTIDE SEQUENCE</scope>
    <source>
        <tissue evidence="1">Shoot tissue taken approximately 20 cm above the soil surface</tissue>
    </source>
</reference>